<organism evidence="3 4">
    <name type="scientific">Halarchaeum nitratireducens</name>
    <dbReference type="NCBI Taxonomy" id="489913"/>
    <lineage>
        <taxon>Archaea</taxon>
        <taxon>Methanobacteriati</taxon>
        <taxon>Methanobacteriota</taxon>
        <taxon>Stenosarchaea group</taxon>
        <taxon>Halobacteria</taxon>
        <taxon>Halobacteriales</taxon>
        <taxon>Halobacteriaceae</taxon>
    </lineage>
</organism>
<dbReference type="AlphaFoldDB" id="A0A830GEP8"/>
<dbReference type="GO" id="GO:0019187">
    <property type="term" value="F:beta-1,4-mannosyltransferase activity"/>
    <property type="evidence" value="ECO:0007669"/>
    <property type="project" value="InterPro"/>
</dbReference>
<reference evidence="3 4" key="1">
    <citation type="journal article" date="2019" name="Int. J. Syst. Evol. Microbiol.">
        <title>The Global Catalogue of Microorganisms (GCM) 10K type strain sequencing project: providing services to taxonomists for standard genome sequencing and annotation.</title>
        <authorList>
            <consortium name="The Broad Institute Genomics Platform"/>
            <consortium name="The Broad Institute Genome Sequencing Center for Infectious Disease"/>
            <person name="Wu L."/>
            <person name="Ma J."/>
        </authorList>
    </citation>
    <scope>NUCLEOTIDE SEQUENCE [LARGE SCALE GENOMIC DNA]</scope>
    <source>
        <strain evidence="3 4">JCM 16331</strain>
    </source>
</reference>
<evidence type="ECO:0000256" key="1">
    <source>
        <dbReference type="SAM" id="Phobius"/>
    </source>
</evidence>
<dbReference type="PANTHER" id="PTHR16779:SF1">
    <property type="entry name" value="BETA-1,4-MANNOSYLTRANSFERASE EGH"/>
    <property type="match status" value="1"/>
</dbReference>
<feature type="transmembrane region" description="Helical" evidence="1">
    <location>
        <begin position="348"/>
        <end position="370"/>
    </location>
</feature>
<comment type="caution">
    <text evidence="3">The sequence shown here is derived from an EMBL/GenBank/DDBJ whole genome shotgun (WGS) entry which is preliminary data.</text>
</comment>
<dbReference type="InterPro" id="IPR027389">
    <property type="entry name" value="B_mannosylTrfase_Bre-3/Egh"/>
</dbReference>
<feature type="transmembrane region" description="Helical" evidence="1">
    <location>
        <begin position="55"/>
        <end position="76"/>
    </location>
</feature>
<dbReference type="OrthoDB" id="55818at2157"/>
<feature type="transmembrane region" description="Helical" evidence="1">
    <location>
        <begin position="377"/>
        <end position="400"/>
    </location>
</feature>
<evidence type="ECO:0000313" key="3">
    <source>
        <dbReference type="EMBL" id="GGN23923.1"/>
    </source>
</evidence>
<keyword evidence="1" id="KW-1133">Transmembrane helix</keyword>
<feature type="domain" description="Glycosyltransferase 2-like" evidence="2">
    <location>
        <begin position="170"/>
        <end position="363"/>
    </location>
</feature>
<keyword evidence="4" id="KW-1185">Reference proteome</keyword>
<dbReference type="RefSeq" id="WP_188879643.1">
    <property type="nucleotide sequence ID" value="NZ_BMOQ01000008.1"/>
</dbReference>
<dbReference type="EMBL" id="BMOQ01000008">
    <property type="protein sequence ID" value="GGN23923.1"/>
    <property type="molecule type" value="Genomic_DNA"/>
</dbReference>
<name>A0A830GEP8_9EURY</name>
<dbReference type="GO" id="GO:0005737">
    <property type="term" value="C:cytoplasm"/>
    <property type="evidence" value="ECO:0007669"/>
    <property type="project" value="TreeGrafter"/>
</dbReference>
<dbReference type="SUPFAM" id="SSF53448">
    <property type="entry name" value="Nucleotide-diphospho-sugar transferases"/>
    <property type="match status" value="1"/>
</dbReference>
<evidence type="ECO:0000259" key="2">
    <source>
        <dbReference type="Pfam" id="PF13632"/>
    </source>
</evidence>
<dbReference type="InterPro" id="IPR029044">
    <property type="entry name" value="Nucleotide-diphossugar_trans"/>
</dbReference>
<protein>
    <recommendedName>
        <fullName evidence="2">Glycosyltransferase 2-like domain-containing protein</fullName>
    </recommendedName>
</protein>
<keyword evidence="1" id="KW-0472">Membrane</keyword>
<keyword evidence="1" id="KW-0812">Transmembrane</keyword>
<evidence type="ECO:0000313" key="4">
    <source>
        <dbReference type="Proteomes" id="UP000608850"/>
    </source>
</evidence>
<feature type="transmembrane region" description="Helical" evidence="1">
    <location>
        <begin position="320"/>
        <end position="342"/>
    </location>
</feature>
<proteinExistence type="predicted"/>
<dbReference type="Pfam" id="PF13632">
    <property type="entry name" value="Glyco_trans_2_3"/>
    <property type="match status" value="1"/>
</dbReference>
<dbReference type="PANTHER" id="PTHR16779">
    <property type="entry name" value="BETA-1,4-MANNOSYLTRANSFERASE EGH"/>
    <property type="match status" value="1"/>
</dbReference>
<sequence length="415" mass="45371">MNTERIALLAVTVALLVGGVATVFAPSIVSGPGSAPSQAAATTTIVDSGGLAPLLGIALWGVTLLFGATALSWLVLTTVMGAGYETPPTEYGLDEIQVRILTVDAADVVQDTVDSLPEGLDDVHVIAESPIDVSEASVHVVPEEFSCRAVRKGRAQEWARQALTCEREFVLYLDEDSVVESFEGLPDADIVQLREKPRRTGSNLSYLADIYRMGVQFEQRAFARLSIPLFAWGGGIAVRTEVEEQTTWDRETLVEDTAFVWAAFQEFDVTFALSDAVCRNEAPPSLYEILQQRRRWAAGNVQASTMLPRRYELLTRVRNYAWALSPIVTLLVVPLSLLSVTIVYPGLFFVASMGLGLCTLGWFLLGVFYYGDDYRYWVLALPLAPVITVIHSMGTVMGILKPPETFRVTTKVGGK</sequence>
<accession>A0A830GEP8</accession>
<dbReference type="Proteomes" id="UP000608850">
    <property type="component" value="Unassembled WGS sequence"/>
</dbReference>
<dbReference type="InterPro" id="IPR001173">
    <property type="entry name" value="Glyco_trans_2-like"/>
</dbReference>
<gene>
    <name evidence="3" type="ORF">GCM10009021_26930</name>
</gene>